<comment type="caution">
    <text evidence="2">The sequence shown here is derived from an EMBL/GenBank/DDBJ whole genome shotgun (WGS) entry which is preliminary data.</text>
</comment>
<protein>
    <submittedName>
        <fullName evidence="2">Uncharacterized protein</fullName>
    </submittedName>
</protein>
<gene>
    <name evidence="2" type="ORF">AMQ84_15580</name>
</gene>
<feature type="region of interest" description="Disordered" evidence="1">
    <location>
        <begin position="1"/>
        <end position="25"/>
    </location>
</feature>
<evidence type="ECO:0000256" key="1">
    <source>
        <dbReference type="SAM" id="MobiDB-lite"/>
    </source>
</evidence>
<organism evidence="2 3">
    <name type="scientific">Paenibacillus riograndensis</name>
    <dbReference type="NCBI Taxonomy" id="483937"/>
    <lineage>
        <taxon>Bacteria</taxon>
        <taxon>Bacillati</taxon>
        <taxon>Bacillota</taxon>
        <taxon>Bacilli</taxon>
        <taxon>Bacillales</taxon>
        <taxon>Paenibacillaceae</taxon>
        <taxon>Paenibacillus</taxon>
        <taxon>Paenibacillus sonchi group</taxon>
    </lineage>
</organism>
<dbReference type="EMBL" id="LIRB01000131">
    <property type="protein sequence ID" value="KWX76418.1"/>
    <property type="molecule type" value="Genomic_DNA"/>
</dbReference>
<accession>A0A132TYJ1</accession>
<proteinExistence type="predicted"/>
<evidence type="ECO:0000313" key="2">
    <source>
        <dbReference type="EMBL" id="KWX76418.1"/>
    </source>
</evidence>
<reference evidence="2 3" key="1">
    <citation type="submission" date="2015-08" db="EMBL/GenBank/DDBJ databases">
        <title>Genomes of Paenibacillus riograndensis.</title>
        <authorList>
            <person name="Sant'Anna F.H."/>
            <person name="Souza R."/>
            <person name="Ambrosini A."/>
            <person name="Bach E."/>
            <person name="Fernandes G."/>
            <person name="Balsanelli E."/>
            <person name="Baura V.A."/>
            <person name="Pedrosa F.O."/>
            <person name="Souza E.M."/>
            <person name="Passaglia L."/>
        </authorList>
    </citation>
    <scope>NUCLEOTIDE SEQUENCE [LARGE SCALE GENOMIC DNA]</scope>
    <source>
        <strain evidence="2 3">CAS34</strain>
    </source>
</reference>
<dbReference type="AlphaFoldDB" id="A0A132TYJ1"/>
<sequence>MGGAGYRPPGGSPGESGRSCGRTGRRKQIKWLELSEWLKLFLMMLLQRTLHKCTDDESNVQDETEQLFQLIIISCKKDT</sequence>
<dbReference type="Proteomes" id="UP000070475">
    <property type="component" value="Unassembled WGS sequence"/>
</dbReference>
<name>A0A132TYJ1_9BACL</name>
<keyword evidence="3" id="KW-1185">Reference proteome</keyword>
<evidence type="ECO:0000313" key="3">
    <source>
        <dbReference type="Proteomes" id="UP000070475"/>
    </source>
</evidence>